<feature type="compositionally biased region" description="Low complexity" evidence="1">
    <location>
        <begin position="254"/>
        <end position="266"/>
    </location>
</feature>
<evidence type="ECO:0000313" key="3">
    <source>
        <dbReference type="EMBL" id="KAK5064182.1"/>
    </source>
</evidence>
<feature type="compositionally biased region" description="Basic residues" evidence="1">
    <location>
        <begin position="211"/>
        <end position="220"/>
    </location>
</feature>
<feature type="compositionally biased region" description="Basic and acidic residues" evidence="1">
    <location>
        <begin position="143"/>
        <end position="154"/>
    </location>
</feature>
<sequence length="326" mass="36242">MGLAEPKRRSKLAHDPRNLAWSQSSSFGQRLMTKQGWKEGQSLGNRESVHVGLNDVDRLAAARVGVLFKDNNLGLGAKHKSKDIEGQRTGLDAFQGLLGRLNGKSDQELQKEEQKIEDRKLAMYAKGRWGGMVFVKGGTLVGDRDFGTGDKENETANSKDSSPKPVEPSPQVEDEDNSTGSNAEERMRKEEKRQRKEARREKREERALRKAEKKARRQRKSAAASSADEDENSTPIPFQAHKSSPSQAPDEPVSSSSGTEDSTSNSRLKRKRSSLVTEISETSMPKTPVSTPLRNGRHLLRGRNIQAKRMAFADMKGLDEIFMKTG</sequence>
<accession>A0AAV9NPT5</accession>
<dbReference type="SMART" id="SM00443">
    <property type="entry name" value="G_patch"/>
    <property type="match status" value="1"/>
</dbReference>
<evidence type="ECO:0000259" key="2">
    <source>
        <dbReference type="PROSITE" id="PS50174"/>
    </source>
</evidence>
<evidence type="ECO:0000256" key="1">
    <source>
        <dbReference type="SAM" id="MobiDB-lite"/>
    </source>
</evidence>
<evidence type="ECO:0000313" key="4">
    <source>
        <dbReference type="Proteomes" id="UP001358417"/>
    </source>
</evidence>
<feature type="region of interest" description="Disordered" evidence="1">
    <location>
        <begin position="143"/>
        <end position="299"/>
    </location>
</feature>
<dbReference type="Pfam" id="PF01585">
    <property type="entry name" value="G-patch"/>
    <property type="match status" value="1"/>
</dbReference>
<comment type="caution">
    <text evidence="3">The sequence shown here is derived from an EMBL/GenBank/DDBJ whole genome shotgun (WGS) entry which is preliminary data.</text>
</comment>
<reference evidence="3 4" key="1">
    <citation type="submission" date="2023-08" db="EMBL/GenBank/DDBJ databases">
        <title>Black Yeasts Isolated from many extreme environments.</title>
        <authorList>
            <person name="Coleine C."/>
            <person name="Stajich J.E."/>
            <person name="Selbmann L."/>
        </authorList>
    </citation>
    <scope>NUCLEOTIDE SEQUENCE [LARGE SCALE GENOMIC DNA]</scope>
    <source>
        <strain evidence="3 4">CCFEE 5792</strain>
    </source>
</reference>
<protein>
    <recommendedName>
        <fullName evidence="2">G-patch domain-containing protein</fullName>
    </recommendedName>
</protein>
<feature type="compositionally biased region" description="Basic and acidic residues" evidence="1">
    <location>
        <begin position="183"/>
        <end position="210"/>
    </location>
</feature>
<dbReference type="EMBL" id="JAVRRD010000001">
    <property type="protein sequence ID" value="KAK5064182.1"/>
    <property type="molecule type" value="Genomic_DNA"/>
</dbReference>
<feature type="compositionally biased region" description="Polar residues" evidence="1">
    <location>
        <begin position="276"/>
        <end position="292"/>
    </location>
</feature>
<dbReference type="AlphaFoldDB" id="A0AAV9NPT5"/>
<feature type="domain" description="G-patch" evidence="2">
    <location>
        <begin position="24"/>
        <end position="80"/>
    </location>
</feature>
<keyword evidence="4" id="KW-1185">Reference proteome</keyword>
<dbReference type="GeneID" id="89968236"/>
<dbReference type="InterPro" id="IPR000467">
    <property type="entry name" value="G_patch_dom"/>
</dbReference>
<dbReference type="GO" id="GO:0003676">
    <property type="term" value="F:nucleic acid binding"/>
    <property type="evidence" value="ECO:0007669"/>
    <property type="project" value="InterPro"/>
</dbReference>
<feature type="compositionally biased region" description="Polar residues" evidence="1">
    <location>
        <begin position="233"/>
        <end position="247"/>
    </location>
</feature>
<dbReference type="RefSeq" id="XP_064711506.1">
    <property type="nucleotide sequence ID" value="XM_064843646.1"/>
</dbReference>
<organism evidence="3 4">
    <name type="scientific">Exophiala bonariae</name>
    <dbReference type="NCBI Taxonomy" id="1690606"/>
    <lineage>
        <taxon>Eukaryota</taxon>
        <taxon>Fungi</taxon>
        <taxon>Dikarya</taxon>
        <taxon>Ascomycota</taxon>
        <taxon>Pezizomycotina</taxon>
        <taxon>Eurotiomycetes</taxon>
        <taxon>Chaetothyriomycetidae</taxon>
        <taxon>Chaetothyriales</taxon>
        <taxon>Herpotrichiellaceae</taxon>
        <taxon>Exophiala</taxon>
    </lineage>
</organism>
<feature type="region of interest" description="Disordered" evidence="1">
    <location>
        <begin position="1"/>
        <end position="27"/>
    </location>
</feature>
<dbReference type="PROSITE" id="PS50174">
    <property type="entry name" value="G_PATCH"/>
    <property type="match status" value="1"/>
</dbReference>
<gene>
    <name evidence="3" type="ORF">LTR84_000014</name>
</gene>
<name>A0AAV9NPT5_9EURO</name>
<dbReference type="Proteomes" id="UP001358417">
    <property type="component" value="Unassembled WGS sequence"/>
</dbReference>
<proteinExistence type="predicted"/>